<evidence type="ECO:0000313" key="2">
    <source>
        <dbReference type="Proteomes" id="UP000002653"/>
    </source>
</evidence>
<organism evidence="1 2">
    <name type="scientific">Tetrasphaera phage TJE1</name>
    <dbReference type="NCBI Taxonomy" id="981335"/>
    <lineage>
        <taxon>Viruses</taxon>
        <taxon>Duplodnaviria</taxon>
        <taxon>Heunggongvirae</taxon>
        <taxon>Uroviricota</taxon>
        <taxon>Caudoviricetes</taxon>
        <taxon>Tijeunavirus</taxon>
        <taxon>Tijeunavirus TJE1</taxon>
    </lineage>
</organism>
<proteinExistence type="predicted"/>
<sequence>MRTFYRHTAQAHYADTRQAEVIMNCEYVRNAYGVPACIGRKVVYKGRAGIISTDRGNYIGVTFDDENPGTISNFHPETEGLEYLGMGKVRKMTKSQERYQRYLEYGDGFRNFLDYILWDSCPERSWNGGRA</sequence>
<dbReference type="GeneID" id="14297429"/>
<evidence type="ECO:0000313" key="1">
    <source>
        <dbReference type="EMBL" id="ADX42523.1"/>
    </source>
</evidence>
<name>G4W935_9CAUD</name>
<protein>
    <submittedName>
        <fullName evidence="1">Uncharacterized protein</fullName>
    </submittedName>
</protein>
<accession>G4W935</accession>
<dbReference type="Proteomes" id="UP000002653">
    <property type="component" value="Segment"/>
</dbReference>
<dbReference type="KEGG" id="vg:14297429"/>
<reference evidence="1 2" key="1">
    <citation type="journal article" date="2012" name="Virus Genes">
        <title>Isolation and complete genome sequence of a bacteriophage lysing Tetrasphaera jenkinsii, a filamentous bacteria responsible for bulking in activated sludge.</title>
        <authorList>
            <person name="Petrovski S."/>
            <person name="Tillett D."/>
            <person name="Seviour R.J."/>
        </authorList>
    </citation>
    <scope>NUCLEOTIDE SEQUENCE [LARGE SCALE GENOMIC DNA]</scope>
</reference>
<dbReference type="EMBL" id="HQ225832">
    <property type="protein sequence ID" value="ADX42523.1"/>
    <property type="molecule type" value="Genomic_DNA"/>
</dbReference>
<keyword evidence="2" id="KW-1185">Reference proteome</keyword>
<dbReference type="RefSeq" id="YP_007237915.1">
    <property type="nucleotide sequence ID" value="NC_019930.1"/>
</dbReference>